<dbReference type="OrthoDB" id="9797538at2"/>
<dbReference type="Pfam" id="PF00106">
    <property type="entry name" value="adh_short"/>
    <property type="match status" value="1"/>
</dbReference>
<dbReference type="AlphaFoldDB" id="A0A0L6CL12"/>
<dbReference type="PRINTS" id="PR00081">
    <property type="entry name" value="GDHRDH"/>
</dbReference>
<reference evidence="5" key="1">
    <citation type="submission" date="2015-03" db="EMBL/GenBank/DDBJ databases">
        <title>Luteipulveratus halotolerans sp. nov., a novel actinobacterium (Dermacoccaceae) from Sarawak, Malaysia.</title>
        <authorList>
            <person name="Juboi H."/>
            <person name="Basik A."/>
            <person name="Shamsul S.S."/>
            <person name="Arnold P."/>
            <person name="Schmitt E.K."/>
            <person name="Sanglier J.-J."/>
            <person name="Yeo T."/>
        </authorList>
    </citation>
    <scope>NUCLEOTIDE SEQUENCE [LARGE SCALE GENOMIC DNA]</scope>
    <source>
        <strain evidence="5">C296001</strain>
    </source>
</reference>
<dbReference type="GO" id="GO:0016020">
    <property type="term" value="C:membrane"/>
    <property type="evidence" value="ECO:0007669"/>
    <property type="project" value="TreeGrafter"/>
</dbReference>
<gene>
    <name evidence="4" type="ORF">VV01_16180</name>
</gene>
<dbReference type="PROSITE" id="PS00061">
    <property type="entry name" value="ADH_SHORT"/>
    <property type="match status" value="1"/>
</dbReference>
<dbReference type="PANTHER" id="PTHR44196">
    <property type="entry name" value="DEHYDROGENASE/REDUCTASE SDR FAMILY MEMBER 7B"/>
    <property type="match status" value="1"/>
</dbReference>
<accession>A0A0L6CL12</accession>
<evidence type="ECO:0000313" key="5">
    <source>
        <dbReference type="Proteomes" id="UP000037397"/>
    </source>
</evidence>
<dbReference type="EMBL" id="LAIR01000002">
    <property type="protein sequence ID" value="KNX38335.1"/>
    <property type="molecule type" value="Genomic_DNA"/>
</dbReference>
<dbReference type="SUPFAM" id="SSF51735">
    <property type="entry name" value="NAD(P)-binding Rossmann-fold domains"/>
    <property type="match status" value="1"/>
</dbReference>
<evidence type="ECO:0000256" key="1">
    <source>
        <dbReference type="ARBA" id="ARBA00006484"/>
    </source>
</evidence>
<protein>
    <submittedName>
        <fullName evidence="4">Short-chain dehydrogenase</fullName>
    </submittedName>
</protein>
<dbReference type="CDD" id="cd05233">
    <property type="entry name" value="SDR_c"/>
    <property type="match status" value="1"/>
</dbReference>
<dbReference type="InterPro" id="IPR002347">
    <property type="entry name" value="SDR_fam"/>
</dbReference>
<dbReference type="RefSeq" id="WP_050670775.1">
    <property type="nucleotide sequence ID" value="NZ_LAIR01000002.1"/>
</dbReference>
<dbReference type="Gene3D" id="3.40.50.720">
    <property type="entry name" value="NAD(P)-binding Rossmann-like Domain"/>
    <property type="match status" value="1"/>
</dbReference>
<dbReference type="InterPro" id="IPR020904">
    <property type="entry name" value="Sc_DH/Rdtase_CS"/>
</dbReference>
<keyword evidence="2" id="KW-0560">Oxidoreductase</keyword>
<sequence>MATALITGASAGIGKSFAHELAGRGHDLVVVACDETRLAALRDELSTMHGVDVEILPADLTERLDVQTVADRLADPDRPVDLLVNNAGYSLGSSFLDNDVVDEEAVLAVLVRTPVVLSHAAARGMRERGHGAIINVSSVASFLATGTYAAAKSYLTTFSESLAAELAGTGVTVTALCPGLTRTEFHERAGITGQGMPDALWLDADKVVRQCLADVDRGKSISVPGVQYKAAVGLLDMLPRKVSRAGAFRRRHRPQN</sequence>
<dbReference type="STRING" id="1631356.VV01_16180"/>
<dbReference type="GO" id="GO:0016491">
    <property type="term" value="F:oxidoreductase activity"/>
    <property type="evidence" value="ECO:0007669"/>
    <property type="project" value="UniProtKB-KW"/>
</dbReference>
<comment type="caution">
    <text evidence="4">The sequence shown here is derived from an EMBL/GenBank/DDBJ whole genome shotgun (WGS) entry which is preliminary data.</text>
</comment>
<evidence type="ECO:0000256" key="3">
    <source>
        <dbReference type="RuleBase" id="RU000363"/>
    </source>
</evidence>
<dbReference type="InterPro" id="IPR036291">
    <property type="entry name" value="NAD(P)-bd_dom_sf"/>
</dbReference>
<keyword evidence="5" id="KW-1185">Reference proteome</keyword>
<dbReference type="PRINTS" id="PR00080">
    <property type="entry name" value="SDRFAMILY"/>
</dbReference>
<organism evidence="4 5">
    <name type="scientific">Luteipulveratus halotolerans</name>
    <dbReference type="NCBI Taxonomy" id="1631356"/>
    <lineage>
        <taxon>Bacteria</taxon>
        <taxon>Bacillati</taxon>
        <taxon>Actinomycetota</taxon>
        <taxon>Actinomycetes</taxon>
        <taxon>Micrococcales</taxon>
        <taxon>Dermacoccaceae</taxon>
        <taxon>Luteipulveratus</taxon>
    </lineage>
</organism>
<proteinExistence type="inferred from homology"/>
<dbReference type="PIRSF" id="PIRSF000126">
    <property type="entry name" value="11-beta-HSD1"/>
    <property type="match status" value="1"/>
</dbReference>
<dbReference type="PANTHER" id="PTHR44196:SF2">
    <property type="entry name" value="SHORT-CHAIN DEHYDROGENASE-RELATED"/>
    <property type="match status" value="1"/>
</dbReference>
<dbReference type="Proteomes" id="UP000037397">
    <property type="component" value="Unassembled WGS sequence"/>
</dbReference>
<name>A0A0L6CL12_9MICO</name>
<comment type="similarity">
    <text evidence="1 3">Belongs to the short-chain dehydrogenases/reductases (SDR) family.</text>
</comment>
<evidence type="ECO:0000256" key="2">
    <source>
        <dbReference type="ARBA" id="ARBA00023002"/>
    </source>
</evidence>
<evidence type="ECO:0000313" key="4">
    <source>
        <dbReference type="EMBL" id="KNX38335.1"/>
    </source>
</evidence>